<keyword evidence="1" id="KW-0805">Transcription regulation</keyword>
<evidence type="ECO:0000313" key="5">
    <source>
        <dbReference type="EMBL" id="MDR7092489.1"/>
    </source>
</evidence>
<dbReference type="PANTHER" id="PTHR46796">
    <property type="entry name" value="HTH-TYPE TRANSCRIPTIONAL ACTIVATOR RHAS-RELATED"/>
    <property type="match status" value="1"/>
</dbReference>
<dbReference type="InterPro" id="IPR035418">
    <property type="entry name" value="AraC-bd_2"/>
</dbReference>
<sequence>MNMGSFSAHASARQWSTDQVPASGRLDYWVGAICEAFLEMDCSSRDASAFEGRLISVEVGALSFNQVEASTQDVFRTLASISRGACHPFYLITQRETAWHVRQGGHRAGLRPGDAVLVDSARTYELHFPESVEVMSIQLPRSWVGEWLTRVDSALPRVALRDRGWGRALSGLSLQFAHDPLSALGYPPDLLTDQLGAMLAAAIEPSSAASRPATLDLVGRARRFVQATLGQSGLTAQCVALELGVSVRTLHRAFAAQSTSFALDLRRLRLAHAAQLLAQPRLAGVTVAELGRRSGFADGSHFVREFQRHFGVTPARWRRQRLAH</sequence>
<accession>A0ABU1V4V8</accession>
<proteinExistence type="predicted"/>
<dbReference type="Pfam" id="PF14525">
    <property type="entry name" value="AraC_binding_2"/>
    <property type="match status" value="1"/>
</dbReference>
<evidence type="ECO:0000256" key="2">
    <source>
        <dbReference type="ARBA" id="ARBA00023125"/>
    </source>
</evidence>
<dbReference type="Proteomes" id="UP001265550">
    <property type="component" value="Unassembled WGS sequence"/>
</dbReference>
<dbReference type="RefSeq" id="WP_310307073.1">
    <property type="nucleotide sequence ID" value="NZ_JAVDWE010000001.1"/>
</dbReference>
<organism evidence="5 6">
    <name type="scientific">Hydrogenophaga laconesensis</name>
    <dbReference type="NCBI Taxonomy" id="1805971"/>
    <lineage>
        <taxon>Bacteria</taxon>
        <taxon>Pseudomonadati</taxon>
        <taxon>Pseudomonadota</taxon>
        <taxon>Betaproteobacteria</taxon>
        <taxon>Burkholderiales</taxon>
        <taxon>Comamonadaceae</taxon>
        <taxon>Hydrogenophaga</taxon>
    </lineage>
</organism>
<evidence type="ECO:0000259" key="4">
    <source>
        <dbReference type="PROSITE" id="PS01124"/>
    </source>
</evidence>
<dbReference type="SMART" id="SM00342">
    <property type="entry name" value="HTH_ARAC"/>
    <property type="match status" value="1"/>
</dbReference>
<comment type="caution">
    <text evidence="5">The sequence shown here is derived from an EMBL/GenBank/DDBJ whole genome shotgun (WGS) entry which is preliminary data.</text>
</comment>
<name>A0ABU1V4V8_9BURK</name>
<keyword evidence="2" id="KW-0238">DNA-binding</keyword>
<dbReference type="Gene3D" id="1.10.10.60">
    <property type="entry name" value="Homeodomain-like"/>
    <property type="match status" value="1"/>
</dbReference>
<dbReference type="InterPro" id="IPR018062">
    <property type="entry name" value="HTH_AraC-typ_CS"/>
</dbReference>
<keyword evidence="6" id="KW-1185">Reference proteome</keyword>
<reference evidence="5 6" key="1">
    <citation type="submission" date="2023-07" db="EMBL/GenBank/DDBJ databases">
        <title>Sorghum-associated microbial communities from plants grown in Nebraska, USA.</title>
        <authorList>
            <person name="Schachtman D."/>
        </authorList>
    </citation>
    <scope>NUCLEOTIDE SEQUENCE [LARGE SCALE GENOMIC DNA]</scope>
    <source>
        <strain evidence="5 6">BE240</strain>
    </source>
</reference>
<protein>
    <submittedName>
        <fullName evidence="5">AraC-like DNA-binding protein</fullName>
    </submittedName>
</protein>
<dbReference type="PRINTS" id="PR00032">
    <property type="entry name" value="HTHARAC"/>
</dbReference>
<evidence type="ECO:0000256" key="1">
    <source>
        <dbReference type="ARBA" id="ARBA00023015"/>
    </source>
</evidence>
<dbReference type="PROSITE" id="PS01124">
    <property type="entry name" value="HTH_ARAC_FAMILY_2"/>
    <property type="match status" value="1"/>
</dbReference>
<dbReference type="InterPro" id="IPR018060">
    <property type="entry name" value="HTH_AraC"/>
</dbReference>
<dbReference type="PANTHER" id="PTHR46796:SF6">
    <property type="entry name" value="ARAC SUBFAMILY"/>
    <property type="match status" value="1"/>
</dbReference>
<feature type="domain" description="HTH araC/xylS-type" evidence="4">
    <location>
        <begin position="219"/>
        <end position="320"/>
    </location>
</feature>
<dbReference type="InterPro" id="IPR050204">
    <property type="entry name" value="AraC_XylS_family_regulators"/>
</dbReference>
<keyword evidence="3" id="KW-0804">Transcription</keyword>
<dbReference type="InterPro" id="IPR009057">
    <property type="entry name" value="Homeodomain-like_sf"/>
</dbReference>
<dbReference type="InterPro" id="IPR020449">
    <property type="entry name" value="Tscrpt_reg_AraC-type_HTH"/>
</dbReference>
<dbReference type="SUPFAM" id="SSF46689">
    <property type="entry name" value="Homeodomain-like"/>
    <property type="match status" value="1"/>
</dbReference>
<dbReference type="EMBL" id="JAVDWE010000001">
    <property type="protein sequence ID" value="MDR7092489.1"/>
    <property type="molecule type" value="Genomic_DNA"/>
</dbReference>
<dbReference type="PROSITE" id="PS00041">
    <property type="entry name" value="HTH_ARAC_FAMILY_1"/>
    <property type="match status" value="1"/>
</dbReference>
<evidence type="ECO:0000313" key="6">
    <source>
        <dbReference type="Proteomes" id="UP001265550"/>
    </source>
</evidence>
<gene>
    <name evidence="5" type="ORF">J2X09_000212</name>
</gene>
<evidence type="ECO:0000256" key="3">
    <source>
        <dbReference type="ARBA" id="ARBA00023163"/>
    </source>
</evidence>
<dbReference type="Pfam" id="PF12833">
    <property type="entry name" value="HTH_18"/>
    <property type="match status" value="1"/>
</dbReference>